<dbReference type="PANTHER" id="PTHR12265:SF30">
    <property type="entry name" value="TRANSMEMBRANE PROTEIN 53"/>
    <property type="match status" value="1"/>
</dbReference>
<gene>
    <name evidence="7" type="ORF">C8Q71DRAFT_859509</name>
    <name evidence="8" type="ORF">EVJ58_g8781</name>
</gene>
<dbReference type="SUPFAM" id="SSF53474">
    <property type="entry name" value="alpha/beta-Hydrolases"/>
    <property type="match status" value="1"/>
</dbReference>
<evidence type="ECO:0000313" key="7">
    <source>
        <dbReference type="EMBL" id="KAH9834519.1"/>
    </source>
</evidence>
<reference evidence="7 10" key="2">
    <citation type="journal article" date="2021" name="Environ. Microbiol.">
        <title>Gene family expansions and transcriptome signatures uncover fungal adaptations to wood decay.</title>
        <authorList>
            <person name="Hage H."/>
            <person name="Miyauchi S."/>
            <person name="Viragh M."/>
            <person name="Drula E."/>
            <person name="Min B."/>
            <person name="Chaduli D."/>
            <person name="Navarro D."/>
            <person name="Favel A."/>
            <person name="Norest M."/>
            <person name="Lesage-Meessen L."/>
            <person name="Balint B."/>
            <person name="Merenyi Z."/>
            <person name="de Eugenio L."/>
            <person name="Morin E."/>
            <person name="Martinez A.T."/>
            <person name="Baldrian P."/>
            <person name="Stursova M."/>
            <person name="Martinez M.J."/>
            <person name="Novotny C."/>
            <person name="Magnuson J.K."/>
            <person name="Spatafora J.W."/>
            <person name="Maurice S."/>
            <person name="Pangilinan J."/>
            <person name="Andreopoulos W."/>
            <person name="LaButti K."/>
            <person name="Hundley H."/>
            <person name="Na H."/>
            <person name="Kuo A."/>
            <person name="Barry K."/>
            <person name="Lipzen A."/>
            <person name="Henrissat B."/>
            <person name="Riley R."/>
            <person name="Ahrendt S."/>
            <person name="Nagy L.G."/>
            <person name="Grigoriev I.V."/>
            <person name="Martin F."/>
            <person name="Rosso M.N."/>
        </authorList>
    </citation>
    <scope>NUCLEOTIDE SEQUENCE [LARGE SCALE GENOMIC DNA]</scope>
    <source>
        <strain evidence="7 10">CIRM-BRFM 1785</strain>
    </source>
</reference>
<proteinExistence type="inferred from homology"/>
<dbReference type="Pfam" id="PF05705">
    <property type="entry name" value="DUF829"/>
    <property type="match status" value="1"/>
</dbReference>
<organism evidence="8 9">
    <name type="scientific">Rhodofomes roseus</name>
    <dbReference type="NCBI Taxonomy" id="34475"/>
    <lineage>
        <taxon>Eukaryota</taxon>
        <taxon>Fungi</taxon>
        <taxon>Dikarya</taxon>
        <taxon>Basidiomycota</taxon>
        <taxon>Agaricomycotina</taxon>
        <taxon>Agaricomycetes</taxon>
        <taxon>Polyporales</taxon>
        <taxon>Rhodofomes</taxon>
    </lineage>
</organism>
<evidence type="ECO:0000256" key="4">
    <source>
        <dbReference type="ARBA" id="ARBA00023136"/>
    </source>
</evidence>
<keyword evidence="3" id="KW-1133">Transmembrane helix</keyword>
<dbReference type="AlphaFoldDB" id="A0A4Y9XWT4"/>
<dbReference type="InterPro" id="IPR008547">
    <property type="entry name" value="DUF829_TMEM53"/>
</dbReference>
<dbReference type="GeneID" id="72008378"/>
<dbReference type="OrthoDB" id="77878at2759"/>
<keyword evidence="2" id="KW-0812">Transmembrane</keyword>
<comment type="subcellular location">
    <subcellularLocation>
        <location evidence="6">Nucleus outer membrane</location>
        <topology evidence="6">Single-pass membrane protein</topology>
    </subcellularLocation>
</comment>
<evidence type="ECO:0000256" key="5">
    <source>
        <dbReference type="ARBA" id="ARBA00023242"/>
    </source>
</evidence>
<evidence type="ECO:0000313" key="9">
    <source>
        <dbReference type="Proteomes" id="UP000298390"/>
    </source>
</evidence>
<protein>
    <submittedName>
        <fullName evidence="8">Uncharacterized protein</fullName>
    </submittedName>
</protein>
<dbReference type="PANTHER" id="PTHR12265">
    <property type="entry name" value="TRANSMEMBRANE PROTEIN 53"/>
    <property type="match status" value="1"/>
</dbReference>
<comment type="caution">
    <text evidence="8">The sequence shown here is derived from an EMBL/GenBank/DDBJ whole genome shotgun (WGS) entry which is preliminary data.</text>
</comment>
<dbReference type="Gene3D" id="3.40.50.1820">
    <property type="entry name" value="alpha/beta hydrolase"/>
    <property type="match status" value="1"/>
</dbReference>
<reference evidence="8 9" key="1">
    <citation type="submission" date="2019-01" db="EMBL/GenBank/DDBJ databases">
        <title>Genome sequencing of the rare red list fungi Fomitopsis rosea.</title>
        <authorList>
            <person name="Buettner E."/>
            <person name="Kellner H."/>
        </authorList>
    </citation>
    <scope>NUCLEOTIDE SEQUENCE [LARGE SCALE GENOMIC DNA]</scope>
    <source>
        <strain evidence="8 9">DSM 105464</strain>
    </source>
</reference>
<dbReference type="Proteomes" id="UP000814176">
    <property type="component" value="Unassembled WGS sequence"/>
</dbReference>
<evidence type="ECO:0000256" key="2">
    <source>
        <dbReference type="ARBA" id="ARBA00022692"/>
    </source>
</evidence>
<evidence type="ECO:0000313" key="10">
    <source>
        <dbReference type="Proteomes" id="UP000814176"/>
    </source>
</evidence>
<dbReference type="EMBL" id="SEKV01000683">
    <property type="protein sequence ID" value="TFY54570.1"/>
    <property type="molecule type" value="Genomic_DNA"/>
</dbReference>
<evidence type="ECO:0000256" key="3">
    <source>
        <dbReference type="ARBA" id="ARBA00022989"/>
    </source>
</evidence>
<keyword evidence="5" id="KW-0539">Nucleus</keyword>
<dbReference type="InterPro" id="IPR029058">
    <property type="entry name" value="AB_hydrolase_fold"/>
</dbReference>
<accession>A0A4Y9XWT4</accession>
<comment type="similarity">
    <text evidence="1">Belongs to the TMEM53 family.</text>
</comment>
<dbReference type="Proteomes" id="UP000298390">
    <property type="component" value="Unassembled WGS sequence"/>
</dbReference>
<evidence type="ECO:0000256" key="1">
    <source>
        <dbReference type="ARBA" id="ARBA00007387"/>
    </source>
</evidence>
<sequence>MASRSSASASTRSKLAKLNQCVSVLEPPPSVTSDPLHPSVVLLFGWLEAAPSYLQKYVDRLHDQFPTSTIVLVRAYTSWYFTSYPRLEKELSPAVDVVKRESNNGKKFRGVLIHVLSNGGSLQLLVFRQALMKSSGAGDRGAAYSPTPVALILDSTPALRELASAIQSWAPRNPVLRYLAIPGISALYGGFYLANALVGNPPLFPTMRDQLNTLNLLPSITNPNDPKATPRLYIYSNTDRVTPASEVEAHYEAAVAAGLNAKLERFTKSAHVSHSRADPERYWGAVTALWKEALQTCGVDTPTL</sequence>
<keyword evidence="4" id="KW-0472">Membrane</keyword>
<dbReference type="GO" id="GO:0005640">
    <property type="term" value="C:nuclear outer membrane"/>
    <property type="evidence" value="ECO:0007669"/>
    <property type="project" value="UniProtKB-SubCell"/>
</dbReference>
<evidence type="ECO:0000313" key="8">
    <source>
        <dbReference type="EMBL" id="TFY54570.1"/>
    </source>
</evidence>
<name>A0A4Y9XWT4_9APHY</name>
<keyword evidence="10" id="KW-1185">Reference proteome</keyword>
<dbReference type="EMBL" id="JADCUA010000015">
    <property type="protein sequence ID" value="KAH9834519.1"/>
    <property type="molecule type" value="Genomic_DNA"/>
</dbReference>
<evidence type="ECO:0000256" key="6">
    <source>
        <dbReference type="ARBA" id="ARBA00034303"/>
    </source>
</evidence>
<dbReference type="RefSeq" id="XP_047777050.1">
    <property type="nucleotide sequence ID" value="XM_047927646.1"/>
</dbReference>